<proteinExistence type="predicted"/>
<feature type="transmembrane region" description="Helical" evidence="1">
    <location>
        <begin position="88"/>
        <end position="107"/>
    </location>
</feature>
<evidence type="ECO:0000313" key="3">
    <source>
        <dbReference type="Proteomes" id="UP001168528"/>
    </source>
</evidence>
<dbReference type="RefSeq" id="WP_302040028.1">
    <property type="nucleotide sequence ID" value="NZ_JAUKPO010000017.1"/>
</dbReference>
<protein>
    <submittedName>
        <fullName evidence="2">Uncharacterized protein</fullName>
    </submittedName>
</protein>
<dbReference type="Pfam" id="PF26622">
    <property type="entry name" value="DUF8199"/>
    <property type="match status" value="1"/>
</dbReference>
<keyword evidence="1" id="KW-0472">Membrane</keyword>
<dbReference type="InterPro" id="IPR058060">
    <property type="entry name" value="HYC_CC_PP"/>
</dbReference>
<dbReference type="NCBIfam" id="NF047658">
    <property type="entry name" value="HYC_CC_PP"/>
    <property type="match status" value="1"/>
</dbReference>
<keyword evidence="1" id="KW-1133">Transmembrane helix</keyword>
<keyword evidence="3" id="KW-1185">Reference proteome</keyword>
<gene>
    <name evidence="2" type="ORF">Q0590_23315</name>
</gene>
<reference evidence="2" key="1">
    <citation type="submission" date="2023-07" db="EMBL/GenBank/DDBJ databases">
        <title>The genome sequence of Rhodocytophaga aerolata KACC 12507.</title>
        <authorList>
            <person name="Zhang X."/>
        </authorList>
    </citation>
    <scope>NUCLEOTIDE SEQUENCE</scope>
    <source>
        <strain evidence="2">KACC 12507</strain>
    </source>
</reference>
<evidence type="ECO:0000313" key="2">
    <source>
        <dbReference type="EMBL" id="MDO1449226.1"/>
    </source>
</evidence>
<dbReference type="EMBL" id="JAUKPO010000017">
    <property type="protein sequence ID" value="MDO1449226.1"/>
    <property type="molecule type" value="Genomic_DNA"/>
</dbReference>
<dbReference type="Proteomes" id="UP001168528">
    <property type="component" value="Unassembled WGS sequence"/>
</dbReference>
<organism evidence="2 3">
    <name type="scientific">Rhodocytophaga aerolata</name>
    <dbReference type="NCBI Taxonomy" id="455078"/>
    <lineage>
        <taxon>Bacteria</taxon>
        <taxon>Pseudomonadati</taxon>
        <taxon>Bacteroidota</taxon>
        <taxon>Cytophagia</taxon>
        <taxon>Cytophagales</taxon>
        <taxon>Rhodocytophagaceae</taxon>
        <taxon>Rhodocytophaga</taxon>
    </lineage>
</organism>
<comment type="caution">
    <text evidence="2">The sequence shown here is derived from an EMBL/GenBank/DDBJ whole genome shotgun (WGS) entry which is preliminary data.</text>
</comment>
<name>A0ABT8RAV6_9BACT</name>
<dbReference type="InterPro" id="IPR058512">
    <property type="entry name" value="DUF8199"/>
</dbReference>
<sequence length="134" mass="15089">MKKNVSILLMFVYLLSIPGLAYSLHFCGEKLTSYTFKSAEKKSCVCNQAKTQQENPPAASDCCDDQQVDLSTDNKQASSFDFKLGAPAYTLLPLFFLQLISGLLYSYEAAFFPDTTHTSSLKVPIYLLNRYFRI</sequence>
<accession>A0ABT8RAV6</accession>
<evidence type="ECO:0000256" key="1">
    <source>
        <dbReference type="SAM" id="Phobius"/>
    </source>
</evidence>
<keyword evidence="1" id="KW-0812">Transmembrane</keyword>